<organism evidence="3 4">
    <name type="scientific">Candidatus Paraprevotella stercoravium</name>
    <dbReference type="NCBI Taxonomy" id="2838725"/>
    <lineage>
        <taxon>Bacteria</taxon>
        <taxon>Pseudomonadati</taxon>
        <taxon>Bacteroidota</taxon>
        <taxon>Bacteroidia</taxon>
        <taxon>Bacteroidales</taxon>
        <taxon>Prevotellaceae</taxon>
        <taxon>Paraprevotella</taxon>
    </lineage>
</organism>
<dbReference type="EMBL" id="JAHLFU010000204">
    <property type="protein sequence ID" value="MBU3854090.1"/>
    <property type="molecule type" value="Genomic_DNA"/>
</dbReference>
<accession>A0A9E2P3U8</accession>
<feature type="signal peptide" evidence="1">
    <location>
        <begin position="1"/>
        <end position="24"/>
    </location>
</feature>
<reference evidence="3" key="2">
    <citation type="submission" date="2021-04" db="EMBL/GenBank/DDBJ databases">
        <authorList>
            <person name="Gilroy R."/>
        </authorList>
    </citation>
    <scope>NUCLEOTIDE SEQUENCE</scope>
    <source>
        <strain evidence="3">G3-2149</strain>
    </source>
</reference>
<dbReference type="PROSITE" id="PS51257">
    <property type="entry name" value="PROKAR_LIPOPROTEIN"/>
    <property type="match status" value="1"/>
</dbReference>
<feature type="chain" id="PRO_5038386358" description="DUF5689 domain-containing protein" evidence="1">
    <location>
        <begin position="25"/>
        <end position="270"/>
    </location>
</feature>
<gene>
    <name evidence="3" type="ORF">H9789_09830</name>
</gene>
<name>A0A9E2P3U8_9BACT</name>
<sequence>MKKITLFMVALMAVILTGCMDQHDAPNLDVYGNPSVPEANTTIAQLKQQFKSITSSSGVQQIEDSIIISGVVVADDESGNVYKQIYLRDTTAAIVIGINTTGIYSKLPVGQKIVVNCKGLYIGGYGAMAQLGTLYQGKIGRMSENIWKEHMRTEGRPSLNYKELVPDTIDASWLSSANKDDAPFFVYLRDVTIEEADGYTVYAPEELGDGGNGVNRTLNIGSTTLPFRISTYANFANDYMPNRPFNMNGLLTRYNNDWQITVRTSRDIER</sequence>
<dbReference type="InterPro" id="IPR043744">
    <property type="entry name" value="DUF5689"/>
</dbReference>
<dbReference type="AlphaFoldDB" id="A0A9E2P3U8"/>
<proteinExistence type="predicted"/>
<comment type="caution">
    <text evidence="3">The sequence shown here is derived from an EMBL/GenBank/DDBJ whole genome shotgun (WGS) entry which is preliminary data.</text>
</comment>
<dbReference type="Pfam" id="PF18942">
    <property type="entry name" value="DUF5689"/>
    <property type="match status" value="1"/>
</dbReference>
<dbReference type="Proteomes" id="UP000823865">
    <property type="component" value="Unassembled WGS sequence"/>
</dbReference>
<protein>
    <recommendedName>
        <fullName evidence="2">DUF5689 domain-containing protein</fullName>
    </recommendedName>
</protein>
<reference evidence="3" key="1">
    <citation type="journal article" date="2021" name="PeerJ">
        <title>Extensive microbial diversity within the chicken gut microbiome revealed by metagenomics and culture.</title>
        <authorList>
            <person name="Gilroy R."/>
            <person name="Ravi A."/>
            <person name="Getino M."/>
            <person name="Pursley I."/>
            <person name="Horton D.L."/>
            <person name="Alikhan N.F."/>
            <person name="Baker D."/>
            <person name="Gharbi K."/>
            <person name="Hall N."/>
            <person name="Watson M."/>
            <person name="Adriaenssens E.M."/>
            <person name="Foster-Nyarko E."/>
            <person name="Jarju S."/>
            <person name="Secka A."/>
            <person name="Antonio M."/>
            <person name="Oren A."/>
            <person name="Chaudhuri R.R."/>
            <person name="La Ragione R."/>
            <person name="Hildebrand F."/>
            <person name="Pallen M.J."/>
        </authorList>
    </citation>
    <scope>NUCLEOTIDE SEQUENCE</scope>
    <source>
        <strain evidence="3">G3-2149</strain>
    </source>
</reference>
<evidence type="ECO:0000313" key="4">
    <source>
        <dbReference type="Proteomes" id="UP000823865"/>
    </source>
</evidence>
<feature type="domain" description="DUF5689" evidence="2">
    <location>
        <begin position="39"/>
        <end position="268"/>
    </location>
</feature>
<evidence type="ECO:0000256" key="1">
    <source>
        <dbReference type="SAM" id="SignalP"/>
    </source>
</evidence>
<evidence type="ECO:0000259" key="2">
    <source>
        <dbReference type="Pfam" id="PF18942"/>
    </source>
</evidence>
<keyword evidence="1" id="KW-0732">Signal</keyword>
<evidence type="ECO:0000313" key="3">
    <source>
        <dbReference type="EMBL" id="MBU3854090.1"/>
    </source>
</evidence>